<dbReference type="HOGENOM" id="CLU_731929_0_0_1"/>
<protein>
    <submittedName>
        <fullName evidence="1">Uncharacterized protein</fullName>
    </submittedName>
</protein>
<reference evidence="2" key="2">
    <citation type="submission" date="2015-01" db="EMBL/GenBank/DDBJ databases">
        <title>Evolutionary Origins and Diversification of the Mycorrhizal Mutualists.</title>
        <authorList>
            <consortium name="DOE Joint Genome Institute"/>
            <consortium name="Mycorrhizal Genomics Consortium"/>
            <person name="Kohler A."/>
            <person name="Kuo A."/>
            <person name="Nagy L.G."/>
            <person name="Floudas D."/>
            <person name="Copeland A."/>
            <person name="Barry K.W."/>
            <person name="Cichocki N."/>
            <person name="Veneault-Fourrey C."/>
            <person name="LaButti K."/>
            <person name="Lindquist E.A."/>
            <person name="Lipzen A."/>
            <person name="Lundell T."/>
            <person name="Morin E."/>
            <person name="Murat C."/>
            <person name="Riley R."/>
            <person name="Ohm R."/>
            <person name="Sun H."/>
            <person name="Tunlid A."/>
            <person name="Henrissat B."/>
            <person name="Grigoriev I.V."/>
            <person name="Hibbett D.S."/>
            <person name="Martin F."/>
        </authorList>
    </citation>
    <scope>NUCLEOTIDE SEQUENCE [LARGE SCALE GENOMIC DNA]</scope>
    <source>
        <strain evidence="2">UH-Slu-Lm8-n1</strain>
    </source>
</reference>
<dbReference type="STRING" id="930992.A0A0C9ZU68"/>
<dbReference type="OrthoDB" id="2803783at2759"/>
<proteinExistence type="predicted"/>
<organism evidence="1 2">
    <name type="scientific">Suillus luteus UH-Slu-Lm8-n1</name>
    <dbReference type="NCBI Taxonomy" id="930992"/>
    <lineage>
        <taxon>Eukaryota</taxon>
        <taxon>Fungi</taxon>
        <taxon>Dikarya</taxon>
        <taxon>Basidiomycota</taxon>
        <taxon>Agaricomycotina</taxon>
        <taxon>Agaricomycetes</taxon>
        <taxon>Agaricomycetidae</taxon>
        <taxon>Boletales</taxon>
        <taxon>Suillineae</taxon>
        <taxon>Suillaceae</taxon>
        <taxon>Suillus</taxon>
    </lineage>
</organism>
<reference evidence="1 2" key="1">
    <citation type="submission" date="2014-04" db="EMBL/GenBank/DDBJ databases">
        <authorList>
            <consortium name="DOE Joint Genome Institute"/>
            <person name="Kuo A."/>
            <person name="Ruytinx J."/>
            <person name="Rineau F."/>
            <person name="Colpaert J."/>
            <person name="Kohler A."/>
            <person name="Nagy L.G."/>
            <person name="Floudas D."/>
            <person name="Copeland A."/>
            <person name="Barry K.W."/>
            <person name="Cichocki N."/>
            <person name="Veneault-Fourrey C."/>
            <person name="LaButti K."/>
            <person name="Lindquist E.A."/>
            <person name="Lipzen A."/>
            <person name="Lundell T."/>
            <person name="Morin E."/>
            <person name="Murat C."/>
            <person name="Sun H."/>
            <person name="Tunlid A."/>
            <person name="Henrissat B."/>
            <person name="Grigoriev I.V."/>
            <person name="Hibbett D.S."/>
            <person name="Martin F."/>
            <person name="Nordberg H.P."/>
            <person name="Cantor M.N."/>
            <person name="Hua S.X."/>
        </authorList>
    </citation>
    <scope>NUCLEOTIDE SEQUENCE [LARGE SCALE GENOMIC DNA]</scope>
    <source>
        <strain evidence="1 2">UH-Slu-Lm8-n1</strain>
    </source>
</reference>
<dbReference type="AlphaFoldDB" id="A0A0C9ZU68"/>
<dbReference type="EMBL" id="KN836082">
    <property type="protein sequence ID" value="KIK32901.1"/>
    <property type="molecule type" value="Genomic_DNA"/>
</dbReference>
<gene>
    <name evidence="1" type="ORF">CY34DRAFT_18728</name>
</gene>
<evidence type="ECO:0000313" key="2">
    <source>
        <dbReference type="Proteomes" id="UP000054485"/>
    </source>
</evidence>
<name>A0A0C9ZU68_9AGAM</name>
<keyword evidence="2" id="KW-1185">Reference proteome</keyword>
<accession>A0A0C9ZU68</accession>
<sequence>MGQQAWATKEQVVWLESRLSLFLAATDTKARRIFWKDIYRDWFATYLLTSNTEAELVDAQSSTEDVSSSNQTKKEKIYHWYFNHSRGTTSGTGSRKLLDLAGKRKGQLLPWQAYSRLYYKGEFKMKTEKEYGAYVQAFVLTVGKDSPMKFLEWQKDHFNGLLREATPEVKAEVEQMRKQLSVNEDEGANGEQDSKYLYGIQSAMDSLPKTLDAAANQIYVKTGCVVAILVGGPQPWLGGQITTWFKTVGDELEFDEALPDLEGWIGDFNNFVQDVFPPDIRKAQALQPNVSLLTSRGLTPAVAAVTQSTAPLCSLTPMVAAATQSVALQPAVRGTPTDIAIQPTTTEPVAQPAAMEPVAQPASPFSDKLCIIRATRPT</sequence>
<evidence type="ECO:0000313" key="1">
    <source>
        <dbReference type="EMBL" id="KIK32901.1"/>
    </source>
</evidence>
<dbReference type="InParanoid" id="A0A0C9ZU68"/>
<dbReference type="Proteomes" id="UP000054485">
    <property type="component" value="Unassembled WGS sequence"/>
</dbReference>